<dbReference type="Pfam" id="PF13276">
    <property type="entry name" value="HTH_21"/>
    <property type="match status" value="1"/>
</dbReference>
<reference evidence="2 5" key="2">
    <citation type="submission" date="2019-10" db="EMBL/GenBank/DDBJ databases">
        <title>Evolutionary dynamics of vancomycin-resistant Enterococcus faecium during gastrointestinal tract colonization and bloodstream infection in immunocompromised pediatric patients.</title>
        <authorList>
            <person name="Chilambi G.S."/>
            <person name="Nordstrom H.R."/>
            <person name="Evans D.R."/>
            <person name="Ferrolino J."/>
            <person name="Hayden R.T."/>
            <person name="Maron G.M."/>
            <person name="Vo A.N."/>
            <person name="Gilmore M.S."/>
            <person name="Wolf J."/>
            <person name="Rosch J.W."/>
            <person name="Van Tyne D."/>
        </authorList>
    </citation>
    <scope>NUCLEOTIDE SEQUENCE [LARGE SCALE GENOMIC DNA]</scope>
    <source>
        <strain evidence="2 5">VRECG27</strain>
    </source>
</reference>
<organism evidence="3 4">
    <name type="scientific">Enterococcus faecium</name>
    <name type="common">Streptococcus faecium</name>
    <dbReference type="NCBI Taxonomy" id="1352"/>
    <lineage>
        <taxon>Bacteria</taxon>
        <taxon>Bacillati</taxon>
        <taxon>Bacillota</taxon>
        <taxon>Bacilli</taxon>
        <taxon>Lactobacillales</taxon>
        <taxon>Enterococcaceae</taxon>
        <taxon>Enterococcus</taxon>
    </lineage>
</organism>
<dbReference type="RefSeq" id="WP_002297332.1">
    <property type="nucleotide sequence ID" value="NZ_AP022341.1"/>
</dbReference>
<protein>
    <submittedName>
        <fullName evidence="2">IS3 family transposase</fullName>
    </submittedName>
</protein>
<dbReference type="Proteomes" id="UP000191171">
    <property type="component" value="Unassembled WGS sequence"/>
</dbReference>
<dbReference type="EMBL" id="MVGJ01000011">
    <property type="protein sequence ID" value="OOL83679.1"/>
    <property type="molecule type" value="Genomic_DNA"/>
</dbReference>
<name>A0A1S8KVC1_ENTFC</name>
<accession>A0A1S8KVC1</accession>
<evidence type="ECO:0000313" key="5">
    <source>
        <dbReference type="Proteomes" id="UP000469871"/>
    </source>
</evidence>
<sequence>MFYEHKDRYGSPGITQKLYDEGIEINKRVVAVLMREMNLCTRGFHRRKSSHGREKTIKEMVKKC</sequence>
<gene>
    <name evidence="3" type="ORF">B1P95_02425</name>
    <name evidence="2" type="ORF">GBM73_10340</name>
</gene>
<reference evidence="3 4" key="1">
    <citation type="submission" date="2017-02" db="EMBL/GenBank/DDBJ databases">
        <title>Clonality and virulence of isolates of VRE in Hematopoietic Stem Cell Transplanted (HSCT) patients.</title>
        <authorList>
            <person name="Marchi A.P."/>
            <person name="Martins R.C."/>
            <person name="Marie S.K."/>
            <person name="Levin A.S."/>
            <person name="Costa S.F."/>
        </authorList>
    </citation>
    <scope>NUCLEOTIDE SEQUENCE [LARGE SCALE GENOMIC DNA]</scope>
    <source>
        <strain evidence="3 4">LIM1759</strain>
    </source>
</reference>
<comment type="caution">
    <text evidence="3">The sequence shown here is derived from an EMBL/GenBank/DDBJ whole genome shotgun (WGS) entry which is preliminary data.</text>
</comment>
<feature type="domain" description="HTH-like" evidence="1">
    <location>
        <begin position="2"/>
        <end position="47"/>
    </location>
</feature>
<dbReference type="GeneID" id="99614185"/>
<dbReference type="EMBL" id="WEFP01000001">
    <property type="protein sequence ID" value="KAB7577694.1"/>
    <property type="molecule type" value="Genomic_DNA"/>
</dbReference>
<evidence type="ECO:0000313" key="2">
    <source>
        <dbReference type="EMBL" id="KAB7577694.1"/>
    </source>
</evidence>
<dbReference type="InterPro" id="IPR025948">
    <property type="entry name" value="HTH-like_dom"/>
</dbReference>
<evidence type="ECO:0000259" key="1">
    <source>
        <dbReference type="Pfam" id="PF13276"/>
    </source>
</evidence>
<dbReference type="Proteomes" id="UP000469871">
    <property type="component" value="Unassembled WGS sequence"/>
</dbReference>
<evidence type="ECO:0000313" key="3">
    <source>
        <dbReference type="EMBL" id="OOL83679.1"/>
    </source>
</evidence>
<dbReference type="AlphaFoldDB" id="A0A1S8KVC1"/>
<evidence type="ECO:0000313" key="4">
    <source>
        <dbReference type="Proteomes" id="UP000191171"/>
    </source>
</evidence>
<proteinExistence type="predicted"/>